<organism evidence="1 2">
    <name type="scientific">Caerostris extrusa</name>
    <name type="common">Bark spider</name>
    <name type="synonym">Caerostris bankana</name>
    <dbReference type="NCBI Taxonomy" id="172846"/>
    <lineage>
        <taxon>Eukaryota</taxon>
        <taxon>Metazoa</taxon>
        <taxon>Ecdysozoa</taxon>
        <taxon>Arthropoda</taxon>
        <taxon>Chelicerata</taxon>
        <taxon>Arachnida</taxon>
        <taxon>Araneae</taxon>
        <taxon>Araneomorphae</taxon>
        <taxon>Entelegynae</taxon>
        <taxon>Araneoidea</taxon>
        <taxon>Araneidae</taxon>
        <taxon>Caerostris</taxon>
    </lineage>
</organism>
<dbReference type="Proteomes" id="UP001054945">
    <property type="component" value="Unassembled WGS sequence"/>
</dbReference>
<gene>
    <name evidence="1" type="ORF">CEXT_344281</name>
</gene>
<dbReference type="AlphaFoldDB" id="A0AAV4TZU4"/>
<evidence type="ECO:0000313" key="1">
    <source>
        <dbReference type="EMBL" id="GIY50793.1"/>
    </source>
</evidence>
<sequence length="91" mass="10360">MSVNKRIFKILLRIILPLIFFFRPIPCYCAFRTLCSSDSYLLAESAPPIRSIATTPRKRRKKIHCSVSGCCAPAGVCIGCRELRNQPFRLK</sequence>
<reference evidence="1 2" key="1">
    <citation type="submission" date="2021-06" db="EMBL/GenBank/DDBJ databases">
        <title>Caerostris extrusa draft genome.</title>
        <authorList>
            <person name="Kono N."/>
            <person name="Arakawa K."/>
        </authorList>
    </citation>
    <scope>NUCLEOTIDE SEQUENCE [LARGE SCALE GENOMIC DNA]</scope>
</reference>
<protein>
    <recommendedName>
        <fullName evidence="3">Secreted protein</fullName>
    </recommendedName>
</protein>
<proteinExistence type="predicted"/>
<dbReference type="EMBL" id="BPLR01012026">
    <property type="protein sequence ID" value="GIY50793.1"/>
    <property type="molecule type" value="Genomic_DNA"/>
</dbReference>
<comment type="caution">
    <text evidence="1">The sequence shown here is derived from an EMBL/GenBank/DDBJ whole genome shotgun (WGS) entry which is preliminary data.</text>
</comment>
<keyword evidence="2" id="KW-1185">Reference proteome</keyword>
<accession>A0AAV4TZU4</accession>
<name>A0AAV4TZU4_CAEEX</name>
<evidence type="ECO:0000313" key="2">
    <source>
        <dbReference type="Proteomes" id="UP001054945"/>
    </source>
</evidence>
<evidence type="ECO:0008006" key="3">
    <source>
        <dbReference type="Google" id="ProtNLM"/>
    </source>
</evidence>